<sequence>MVRATGVFQSAKSWELRAATSLARLWRVQGKHADARDLLAPVYAWFTEGFATPDLKEAKAMLDTLR</sequence>
<evidence type="ECO:0000313" key="2">
    <source>
        <dbReference type="Proteomes" id="UP001058098"/>
    </source>
</evidence>
<dbReference type="Proteomes" id="UP001058098">
    <property type="component" value="Chromosome"/>
</dbReference>
<gene>
    <name evidence="1" type="ORF">IHQ72_15005</name>
</gene>
<proteinExistence type="predicted"/>
<dbReference type="EMBL" id="CP062229">
    <property type="protein sequence ID" value="UVC18271.1"/>
    <property type="molecule type" value="Genomic_DNA"/>
</dbReference>
<protein>
    <recommendedName>
        <fullName evidence="3">Tetratricopeptide repeat protein</fullName>
    </recommendedName>
</protein>
<dbReference type="RefSeq" id="WP_258123149.1">
    <property type="nucleotide sequence ID" value="NZ_CP062229.1"/>
</dbReference>
<keyword evidence="2" id="KW-1185">Reference proteome</keyword>
<accession>A0ABY5R462</accession>
<name>A0ABY5R462_9HYPH</name>
<organism evidence="1 2">
    <name type="scientific">Mesorhizobium onobrychidis</name>
    <dbReference type="NCBI Taxonomy" id="2775404"/>
    <lineage>
        <taxon>Bacteria</taxon>
        <taxon>Pseudomonadati</taxon>
        <taxon>Pseudomonadota</taxon>
        <taxon>Alphaproteobacteria</taxon>
        <taxon>Hyphomicrobiales</taxon>
        <taxon>Phyllobacteriaceae</taxon>
        <taxon>Mesorhizobium</taxon>
    </lineage>
</organism>
<evidence type="ECO:0008006" key="3">
    <source>
        <dbReference type="Google" id="ProtNLM"/>
    </source>
</evidence>
<reference evidence="1" key="1">
    <citation type="submission" date="2020-09" db="EMBL/GenBank/DDBJ databases">
        <title>Rhizobia associated with sainfoin plants.</title>
        <authorList>
            <person name="Asharfi S."/>
            <person name="Kuzmanovic N."/>
            <person name="Bunk B."/>
            <person name="Sproeer C."/>
            <person name="Becker M."/>
            <person name="Thuenen T."/>
        </authorList>
    </citation>
    <scope>NUCLEOTIDE SEQUENCE</scope>
    <source>
        <strain evidence="1">OM4</strain>
    </source>
</reference>
<evidence type="ECO:0000313" key="1">
    <source>
        <dbReference type="EMBL" id="UVC18271.1"/>
    </source>
</evidence>